<feature type="domain" description="Nudix hydrolase" evidence="5">
    <location>
        <begin position="37"/>
        <end position="166"/>
    </location>
</feature>
<evidence type="ECO:0000256" key="2">
    <source>
        <dbReference type="ARBA" id="ARBA00005582"/>
    </source>
</evidence>
<dbReference type="EMBL" id="JADOUF010000001">
    <property type="protein sequence ID" value="MBG6133831.1"/>
    <property type="molecule type" value="Genomic_DNA"/>
</dbReference>
<dbReference type="GO" id="GO:0005829">
    <property type="term" value="C:cytosol"/>
    <property type="evidence" value="ECO:0007669"/>
    <property type="project" value="TreeGrafter"/>
</dbReference>
<dbReference type="InterPro" id="IPR000086">
    <property type="entry name" value="NUDIX_hydrolase_dom"/>
</dbReference>
<dbReference type="InterPro" id="IPR020084">
    <property type="entry name" value="NUDIX_hydrolase_CS"/>
</dbReference>
<dbReference type="PROSITE" id="PS51462">
    <property type="entry name" value="NUDIX"/>
    <property type="match status" value="1"/>
</dbReference>
<evidence type="ECO:0000259" key="5">
    <source>
        <dbReference type="PROSITE" id="PS51462"/>
    </source>
</evidence>
<dbReference type="SUPFAM" id="SSF55811">
    <property type="entry name" value="Nudix"/>
    <property type="match status" value="1"/>
</dbReference>
<dbReference type="PROSITE" id="PS00893">
    <property type="entry name" value="NUDIX_BOX"/>
    <property type="match status" value="1"/>
</dbReference>
<dbReference type="PANTHER" id="PTHR11839:SF18">
    <property type="entry name" value="NUDIX HYDROLASE DOMAIN-CONTAINING PROTEIN"/>
    <property type="match status" value="1"/>
</dbReference>
<dbReference type="Pfam" id="PF00293">
    <property type="entry name" value="NUDIX"/>
    <property type="match status" value="1"/>
</dbReference>
<name>A0A8J7GNH0_9ACTN</name>
<evidence type="ECO:0000256" key="3">
    <source>
        <dbReference type="ARBA" id="ARBA00022801"/>
    </source>
</evidence>
<proteinExistence type="inferred from homology"/>
<dbReference type="PANTHER" id="PTHR11839">
    <property type="entry name" value="UDP/ADP-SUGAR PYROPHOSPHATASE"/>
    <property type="match status" value="1"/>
</dbReference>
<evidence type="ECO:0000313" key="7">
    <source>
        <dbReference type="Proteomes" id="UP000622552"/>
    </source>
</evidence>
<dbReference type="GO" id="GO:0019693">
    <property type="term" value="P:ribose phosphate metabolic process"/>
    <property type="evidence" value="ECO:0007669"/>
    <property type="project" value="TreeGrafter"/>
</dbReference>
<dbReference type="RefSeq" id="WP_197001144.1">
    <property type="nucleotide sequence ID" value="NZ_BONS01000032.1"/>
</dbReference>
<dbReference type="PRINTS" id="PR00502">
    <property type="entry name" value="NUDIXFAMILY"/>
</dbReference>
<organism evidence="6 7">
    <name type="scientific">Longispora fulva</name>
    <dbReference type="NCBI Taxonomy" id="619741"/>
    <lineage>
        <taxon>Bacteria</taxon>
        <taxon>Bacillati</taxon>
        <taxon>Actinomycetota</taxon>
        <taxon>Actinomycetes</taxon>
        <taxon>Micromonosporales</taxon>
        <taxon>Micromonosporaceae</taxon>
        <taxon>Longispora</taxon>
    </lineage>
</organism>
<gene>
    <name evidence="6" type="ORF">IW245_000025</name>
</gene>
<dbReference type="Gene3D" id="3.90.79.10">
    <property type="entry name" value="Nucleoside Triphosphate Pyrophosphohydrolase"/>
    <property type="match status" value="1"/>
</dbReference>
<evidence type="ECO:0000256" key="1">
    <source>
        <dbReference type="ARBA" id="ARBA00001946"/>
    </source>
</evidence>
<dbReference type="GO" id="GO:0006753">
    <property type="term" value="P:nucleoside phosphate metabolic process"/>
    <property type="evidence" value="ECO:0007669"/>
    <property type="project" value="TreeGrafter"/>
</dbReference>
<dbReference type="AlphaFoldDB" id="A0A8J7GNH0"/>
<keyword evidence="7" id="KW-1185">Reference proteome</keyword>
<dbReference type="GO" id="GO:0016462">
    <property type="term" value="F:pyrophosphatase activity"/>
    <property type="evidence" value="ECO:0007669"/>
    <property type="project" value="UniProtKB-ARBA"/>
</dbReference>
<evidence type="ECO:0000256" key="4">
    <source>
        <dbReference type="RuleBase" id="RU003476"/>
    </source>
</evidence>
<comment type="similarity">
    <text evidence="2 4">Belongs to the Nudix hydrolase family.</text>
</comment>
<protein>
    <submittedName>
        <fullName evidence="6">8-oxo-dGTP pyrophosphatase MutT (NUDIX family)</fullName>
    </submittedName>
</protein>
<dbReference type="InterPro" id="IPR020476">
    <property type="entry name" value="Nudix_hydrolase"/>
</dbReference>
<dbReference type="InterPro" id="IPR015797">
    <property type="entry name" value="NUDIX_hydrolase-like_dom_sf"/>
</dbReference>
<dbReference type="Proteomes" id="UP000622552">
    <property type="component" value="Unassembled WGS sequence"/>
</dbReference>
<accession>A0A8J7GNH0</accession>
<comment type="cofactor">
    <cofactor evidence="1">
        <name>Mg(2+)</name>
        <dbReference type="ChEBI" id="CHEBI:18420"/>
    </cofactor>
</comment>
<reference evidence="6" key="1">
    <citation type="submission" date="2020-11" db="EMBL/GenBank/DDBJ databases">
        <title>Sequencing the genomes of 1000 actinobacteria strains.</title>
        <authorList>
            <person name="Klenk H.-P."/>
        </authorList>
    </citation>
    <scope>NUCLEOTIDE SEQUENCE</scope>
    <source>
        <strain evidence="6">DSM 45356</strain>
    </source>
</reference>
<comment type="caution">
    <text evidence="6">The sequence shown here is derived from an EMBL/GenBank/DDBJ whole genome shotgun (WGS) entry which is preliminary data.</text>
</comment>
<sequence>MEWVVHSEGTVYENPWLTVNLADVELPDGRHLDHYVLRLRPIGATAIVDDRDRVLMIYRHRFITGHWGWELPAGVAEPGEEPVAAAAREAEEETGWRPVDLRPLLTVSIGSGLTDCAHHLFWTDRATLVGEPVDPHEASKIEWVPLADVAALLAAGELHEASTVAGLLRLAALRAGS</sequence>
<keyword evidence="3 4" id="KW-0378">Hydrolase</keyword>
<evidence type="ECO:0000313" key="6">
    <source>
        <dbReference type="EMBL" id="MBG6133831.1"/>
    </source>
</evidence>